<feature type="compositionally biased region" description="Polar residues" evidence="1">
    <location>
        <begin position="1"/>
        <end position="18"/>
    </location>
</feature>
<reference evidence="2 3" key="1">
    <citation type="journal article" date="2021" name="Elife">
        <title>Chloroplast acquisition without the gene transfer in kleptoplastic sea slugs, Plakobranchus ocellatus.</title>
        <authorList>
            <person name="Maeda T."/>
            <person name="Takahashi S."/>
            <person name="Yoshida T."/>
            <person name="Shimamura S."/>
            <person name="Takaki Y."/>
            <person name="Nagai Y."/>
            <person name="Toyoda A."/>
            <person name="Suzuki Y."/>
            <person name="Arimoto A."/>
            <person name="Ishii H."/>
            <person name="Satoh N."/>
            <person name="Nishiyama T."/>
            <person name="Hasebe M."/>
            <person name="Maruyama T."/>
            <person name="Minagawa J."/>
            <person name="Obokata J."/>
            <person name="Shigenobu S."/>
        </authorList>
    </citation>
    <scope>NUCLEOTIDE SEQUENCE [LARGE SCALE GENOMIC DNA]</scope>
</reference>
<gene>
    <name evidence="2" type="ORF">PoB_000309500</name>
</gene>
<evidence type="ECO:0000313" key="2">
    <source>
        <dbReference type="EMBL" id="GFN76589.1"/>
    </source>
</evidence>
<evidence type="ECO:0000256" key="1">
    <source>
        <dbReference type="SAM" id="MobiDB-lite"/>
    </source>
</evidence>
<comment type="caution">
    <text evidence="2">The sequence shown here is derived from an EMBL/GenBank/DDBJ whole genome shotgun (WGS) entry which is preliminary data.</text>
</comment>
<sequence>MSPCTFSSMSGPTAPSTRESIHTRFKPPLVESWDGWSFVVARQRFRLLYSPGPHAFSQCTKNAPGLNRFSNQCQVVDRIETQS</sequence>
<organism evidence="2 3">
    <name type="scientific">Plakobranchus ocellatus</name>
    <dbReference type="NCBI Taxonomy" id="259542"/>
    <lineage>
        <taxon>Eukaryota</taxon>
        <taxon>Metazoa</taxon>
        <taxon>Spiralia</taxon>
        <taxon>Lophotrochozoa</taxon>
        <taxon>Mollusca</taxon>
        <taxon>Gastropoda</taxon>
        <taxon>Heterobranchia</taxon>
        <taxon>Euthyneura</taxon>
        <taxon>Panpulmonata</taxon>
        <taxon>Sacoglossa</taxon>
        <taxon>Placobranchoidea</taxon>
        <taxon>Plakobranchidae</taxon>
        <taxon>Plakobranchus</taxon>
    </lineage>
</organism>
<feature type="region of interest" description="Disordered" evidence="1">
    <location>
        <begin position="1"/>
        <end position="20"/>
    </location>
</feature>
<accession>A0AAV3Y105</accession>
<name>A0AAV3Y105_9GAST</name>
<evidence type="ECO:0000313" key="3">
    <source>
        <dbReference type="Proteomes" id="UP000735302"/>
    </source>
</evidence>
<dbReference type="AlphaFoldDB" id="A0AAV3Y105"/>
<proteinExistence type="predicted"/>
<dbReference type="EMBL" id="BLXT01000403">
    <property type="protein sequence ID" value="GFN76589.1"/>
    <property type="molecule type" value="Genomic_DNA"/>
</dbReference>
<dbReference type="Proteomes" id="UP000735302">
    <property type="component" value="Unassembled WGS sequence"/>
</dbReference>
<protein>
    <submittedName>
        <fullName evidence="2">Uncharacterized protein</fullName>
    </submittedName>
</protein>
<keyword evidence="3" id="KW-1185">Reference proteome</keyword>